<accession>A0A0L0FP01</accession>
<sequence length="112" mass="13097">VIELTDLEDDMVNPIDLCNKLNRLVLPEFGAQGMLVVFFLFSMSWIPLVINIPVAAYHGYLYSNGSWQYDPTTIFRDLRDKRFACLLKTVFYLCCFFYYLVMMIVTATKKDE</sequence>
<dbReference type="GO" id="GO:0016020">
    <property type="term" value="C:membrane"/>
    <property type="evidence" value="ECO:0007669"/>
    <property type="project" value="UniProtKB-SubCell"/>
</dbReference>
<reference evidence="7 8" key="1">
    <citation type="submission" date="2011-02" db="EMBL/GenBank/DDBJ databases">
        <title>The Genome Sequence of Sphaeroforma arctica JP610.</title>
        <authorList>
            <consortium name="The Broad Institute Genome Sequencing Platform"/>
            <person name="Russ C."/>
            <person name="Cuomo C."/>
            <person name="Young S.K."/>
            <person name="Zeng Q."/>
            <person name="Gargeya S."/>
            <person name="Alvarado L."/>
            <person name="Berlin A."/>
            <person name="Chapman S.B."/>
            <person name="Chen Z."/>
            <person name="Freedman E."/>
            <person name="Gellesch M."/>
            <person name="Goldberg J."/>
            <person name="Griggs A."/>
            <person name="Gujja S."/>
            <person name="Heilman E."/>
            <person name="Heiman D."/>
            <person name="Howarth C."/>
            <person name="Mehta T."/>
            <person name="Neiman D."/>
            <person name="Pearson M."/>
            <person name="Roberts A."/>
            <person name="Saif S."/>
            <person name="Shea T."/>
            <person name="Shenoy N."/>
            <person name="Sisk P."/>
            <person name="Stolte C."/>
            <person name="Sykes S."/>
            <person name="White J."/>
            <person name="Yandava C."/>
            <person name="Burger G."/>
            <person name="Gray M.W."/>
            <person name="Holland P.W.H."/>
            <person name="King N."/>
            <person name="Lang F.B.F."/>
            <person name="Roger A.J."/>
            <person name="Ruiz-Trillo I."/>
            <person name="Haas B."/>
            <person name="Nusbaum C."/>
            <person name="Birren B."/>
        </authorList>
    </citation>
    <scope>NUCLEOTIDE SEQUENCE [LARGE SCALE GENOMIC DNA]</scope>
    <source>
        <strain evidence="7 8">JP610</strain>
    </source>
</reference>
<feature type="non-terminal residue" evidence="7">
    <location>
        <position position="1"/>
    </location>
</feature>
<keyword evidence="4 6" id="KW-1133">Transmembrane helix</keyword>
<dbReference type="RefSeq" id="XP_014152429.1">
    <property type="nucleotide sequence ID" value="XM_014296954.1"/>
</dbReference>
<organism evidence="7 8">
    <name type="scientific">Sphaeroforma arctica JP610</name>
    <dbReference type="NCBI Taxonomy" id="667725"/>
    <lineage>
        <taxon>Eukaryota</taxon>
        <taxon>Ichthyosporea</taxon>
        <taxon>Ichthyophonida</taxon>
        <taxon>Sphaeroforma</taxon>
    </lineage>
</organism>
<comment type="subcellular location">
    <subcellularLocation>
        <location evidence="1">Membrane</location>
        <topology evidence="1">Multi-pass membrane protein</topology>
    </subcellularLocation>
</comment>
<dbReference type="InterPro" id="IPR003377">
    <property type="entry name" value="Cornichon"/>
</dbReference>
<dbReference type="eggNOG" id="KOG2729">
    <property type="taxonomic scope" value="Eukaryota"/>
</dbReference>
<name>A0A0L0FP01_9EUKA</name>
<feature type="transmembrane region" description="Helical" evidence="6">
    <location>
        <begin position="34"/>
        <end position="62"/>
    </location>
</feature>
<evidence type="ECO:0000256" key="5">
    <source>
        <dbReference type="ARBA" id="ARBA00023136"/>
    </source>
</evidence>
<evidence type="ECO:0000256" key="6">
    <source>
        <dbReference type="SAM" id="Phobius"/>
    </source>
</evidence>
<dbReference type="STRING" id="667725.A0A0L0FP01"/>
<evidence type="ECO:0008006" key="9">
    <source>
        <dbReference type="Google" id="ProtNLM"/>
    </source>
</evidence>
<evidence type="ECO:0000313" key="7">
    <source>
        <dbReference type="EMBL" id="KNC78527.1"/>
    </source>
</evidence>
<dbReference type="GeneID" id="25909556"/>
<dbReference type="OrthoDB" id="434393at2759"/>
<dbReference type="Proteomes" id="UP000054560">
    <property type="component" value="Unassembled WGS sequence"/>
</dbReference>
<dbReference type="Pfam" id="PF03311">
    <property type="entry name" value="Cornichon"/>
    <property type="match status" value="1"/>
</dbReference>
<evidence type="ECO:0000256" key="4">
    <source>
        <dbReference type="ARBA" id="ARBA00022989"/>
    </source>
</evidence>
<gene>
    <name evidence="7" type="ORF">SARC_09052</name>
</gene>
<evidence type="ECO:0000256" key="1">
    <source>
        <dbReference type="ARBA" id="ARBA00004141"/>
    </source>
</evidence>
<protein>
    <recommendedName>
        <fullName evidence="9">ER-derived vesicles protein ERV14</fullName>
    </recommendedName>
</protein>
<comment type="similarity">
    <text evidence="2">Belongs to the cornichon family.</text>
</comment>
<evidence type="ECO:0000313" key="8">
    <source>
        <dbReference type="Proteomes" id="UP000054560"/>
    </source>
</evidence>
<keyword evidence="5 6" id="KW-0472">Membrane</keyword>
<feature type="transmembrane region" description="Helical" evidence="6">
    <location>
        <begin position="83"/>
        <end position="105"/>
    </location>
</feature>
<evidence type="ECO:0000256" key="3">
    <source>
        <dbReference type="ARBA" id="ARBA00022692"/>
    </source>
</evidence>
<dbReference type="GO" id="GO:0016192">
    <property type="term" value="P:vesicle-mediated transport"/>
    <property type="evidence" value="ECO:0007669"/>
    <property type="project" value="InterPro"/>
</dbReference>
<dbReference type="SMART" id="SM01398">
    <property type="entry name" value="Cornichon"/>
    <property type="match status" value="1"/>
</dbReference>
<dbReference type="AlphaFoldDB" id="A0A0L0FP01"/>
<keyword evidence="3 6" id="KW-0812">Transmembrane</keyword>
<dbReference type="PANTHER" id="PTHR12290">
    <property type="entry name" value="CORNICHON-RELATED"/>
    <property type="match status" value="1"/>
</dbReference>
<keyword evidence="8" id="KW-1185">Reference proteome</keyword>
<proteinExistence type="inferred from homology"/>
<evidence type="ECO:0000256" key="2">
    <source>
        <dbReference type="ARBA" id="ARBA00010095"/>
    </source>
</evidence>
<dbReference type="EMBL" id="KQ242474">
    <property type="protein sequence ID" value="KNC78527.1"/>
    <property type="molecule type" value="Genomic_DNA"/>
</dbReference>